<reference evidence="2" key="1">
    <citation type="submission" date="2013-05" db="EMBL/GenBank/DDBJ databases">
        <authorList>
            <person name="Yim A.K.Y."/>
            <person name="Chan T.F."/>
            <person name="Ji K.M."/>
            <person name="Liu X.Y."/>
            <person name="Zhou J.W."/>
            <person name="Li R.Q."/>
            <person name="Yang K.Y."/>
            <person name="Li J."/>
            <person name="Li M."/>
            <person name="Law P.T.W."/>
            <person name="Wu Y.L."/>
            <person name="Cai Z.L."/>
            <person name="Qin H."/>
            <person name="Bao Y."/>
            <person name="Leung R.K.K."/>
            <person name="Ng P.K.S."/>
            <person name="Zou J."/>
            <person name="Zhong X.J."/>
            <person name="Ran P.X."/>
            <person name="Zhong N.S."/>
            <person name="Liu Z.G."/>
            <person name="Tsui S.K.W."/>
        </authorList>
    </citation>
    <scope>NUCLEOTIDE SEQUENCE</scope>
    <source>
        <strain evidence="2">Derf</strain>
        <tissue evidence="2">Whole organism</tissue>
    </source>
</reference>
<name>A0A922I833_DERFA</name>
<proteinExistence type="predicted"/>
<comment type="caution">
    <text evidence="2">The sequence shown here is derived from an EMBL/GenBank/DDBJ whole genome shotgun (WGS) entry which is preliminary data.</text>
</comment>
<dbReference type="EMBL" id="ASGP02000002">
    <property type="protein sequence ID" value="KAH9522441.1"/>
    <property type="molecule type" value="Genomic_DNA"/>
</dbReference>
<accession>A0A922I833</accession>
<sequence length="84" mass="9440">MEKSLLITMSILLQIMSQLPNAIDAFVLEKNDFRNEQVAKCLQSSFSCINCKWKNPSKLMGSNHNALSKSCPTNCVLTNNMKKC</sequence>
<evidence type="ECO:0000313" key="2">
    <source>
        <dbReference type="EMBL" id="KAH9522441.1"/>
    </source>
</evidence>
<organism evidence="2 3">
    <name type="scientific">Dermatophagoides farinae</name>
    <name type="common">American house dust mite</name>
    <dbReference type="NCBI Taxonomy" id="6954"/>
    <lineage>
        <taxon>Eukaryota</taxon>
        <taxon>Metazoa</taxon>
        <taxon>Ecdysozoa</taxon>
        <taxon>Arthropoda</taxon>
        <taxon>Chelicerata</taxon>
        <taxon>Arachnida</taxon>
        <taxon>Acari</taxon>
        <taxon>Acariformes</taxon>
        <taxon>Sarcoptiformes</taxon>
        <taxon>Astigmata</taxon>
        <taxon>Psoroptidia</taxon>
        <taxon>Analgoidea</taxon>
        <taxon>Pyroglyphidae</taxon>
        <taxon>Dermatophagoidinae</taxon>
        <taxon>Dermatophagoides</taxon>
    </lineage>
</organism>
<evidence type="ECO:0000313" key="3">
    <source>
        <dbReference type="Proteomes" id="UP000790347"/>
    </source>
</evidence>
<dbReference type="Proteomes" id="UP000790347">
    <property type="component" value="Unassembled WGS sequence"/>
</dbReference>
<feature type="signal peptide" evidence="1">
    <location>
        <begin position="1"/>
        <end position="25"/>
    </location>
</feature>
<reference evidence="2" key="2">
    <citation type="journal article" date="2022" name="Res Sq">
        <title>Comparative Genomics Reveals Insights into the Divergent Evolution of Astigmatic Mites and Household Pest Adaptations.</title>
        <authorList>
            <person name="Xiong Q."/>
            <person name="Wan A.T.-Y."/>
            <person name="Liu X.-Y."/>
            <person name="Fung C.S.-H."/>
            <person name="Xiao X."/>
            <person name="Malainual N."/>
            <person name="Hou J."/>
            <person name="Wang L."/>
            <person name="Wang M."/>
            <person name="Yang K."/>
            <person name="Cui Y."/>
            <person name="Leung E."/>
            <person name="Nong W."/>
            <person name="Shin S.-K."/>
            <person name="Au S."/>
            <person name="Jeong K.Y."/>
            <person name="Chew F.T."/>
            <person name="Hui J."/>
            <person name="Leung T.F."/>
            <person name="Tungtrongchitr A."/>
            <person name="Zhong N."/>
            <person name="Liu Z."/>
            <person name="Tsui S."/>
        </authorList>
    </citation>
    <scope>NUCLEOTIDE SEQUENCE</scope>
    <source>
        <strain evidence="2">Derf</strain>
        <tissue evidence="2">Whole organism</tissue>
    </source>
</reference>
<protein>
    <submittedName>
        <fullName evidence="2">Uncharacterized protein</fullName>
    </submittedName>
</protein>
<gene>
    <name evidence="2" type="ORF">DERF_006010</name>
</gene>
<keyword evidence="3" id="KW-1185">Reference proteome</keyword>
<dbReference type="AlphaFoldDB" id="A0A922I833"/>
<evidence type="ECO:0000256" key="1">
    <source>
        <dbReference type="SAM" id="SignalP"/>
    </source>
</evidence>
<keyword evidence="1" id="KW-0732">Signal</keyword>
<feature type="chain" id="PRO_5036930639" evidence="1">
    <location>
        <begin position="26"/>
        <end position="84"/>
    </location>
</feature>